<keyword evidence="2" id="KW-1134">Transmembrane beta strand</keyword>
<dbReference type="GO" id="GO:0009279">
    <property type="term" value="C:cell outer membrane"/>
    <property type="evidence" value="ECO:0007669"/>
    <property type="project" value="UniProtKB-SubCell"/>
</dbReference>
<dbReference type="AlphaFoldDB" id="A0A1G7S5U7"/>
<evidence type="ECO:0000313" key="4">
    <source>
        <dbReference type="EMBL" id="SDG18396.1"/>
    </source>
</evidence>
<dbReference type="InterPro" id="IPR039426">
    <property type="entry name" value="TonB-dep_rcpt-like"/>
</dbReference>
<dbReference type="NCBIfam" id="TIGR04056">
    <property type="entry name" value="OMP_RagA_SusC"/>
    <property type="match status" value="1"/>
</dbReference>
<dbReference type="GO" id="GO:0015344">
    <property type="term" value="F:siderophore uptake transmembrane transporter activity"/>
    <property type="evidence" value="ECO:0007669"/>
    <property type="project" value="TreeGrafter"/>
</dbReference>
<comment type="subcellular location">
    <subcellularLocation>
        <location evidence="2">Cell outer membrane</location>
        <topology evidence="2">Multi-pass membrane protein</topology>
    </subcellularLocation>
</comment>
<keyword evidence="1" id="KW-0732">Signal</keyword>
<keyword evidence="5" id="KW-1185">Reference proteome</keyword>
<keyword evidence="2" id="KW-0813">Transport</keyword>
<dbReference type="SUPFAM" id="SSF49464">
    <property type="entry name" value="Carboxypeptidase regulatory domain-like"/>
    <property type="match status" value="1"/>
</dbReference>
<dbReference type="InterPro" id="IPR023996">
    <property type="entry name" value="TonB-dep_OMP_SusC/RagA"/>
</dbReference>
<keyword evidence="2" id="KW-0472">Membrane</keyword>
<organism evidence="4 5">
    <name type="scientific">Dyadobacter soli</name>
    <dbReference type="NCBI Taxonomy" id="659014"/>
    <lineage>
        <taxon>Bacteria</taxon>
        <taxon>Pseudomonadati</taxon>
        <taxon>Bacteroidota</taxon>
        <taxon>Cytophagia</taxon>
        <taxon>Cytophagales</taxon>
        <taxon>Spirosomataceae</taxon>
        <taxon>Dyadobacter</taxon>
    </lineage>
</organism>
<keyword evidence="2" id="KW-0998">Cell outer membrane</keyword>
<dbReference type="InterPro" id="IPR023997">
    <property type="entry name" value="TonB-dep_OMP_SusC/RagA_CS"/>
</dbReference>
<dbReference type="FunFam" id="2.170.130.10:FF:000003">
    <property type="entry name" value="SusC/RagA family TonB-linked outer membrane protein"/>
    <property type="match status" value="1"/>
</dbReference>
<reference evidence="5" key="1">
    <citation type="submission" date="2016-10" db="EMBL/GenBank/DDBJ databases">
        <authorList>
            <person name="Varghese N."/>
            <person name="Submissions S."/>
        </authorList>
    </citation>
    <scope>NUCLEOTIDE SEQUENCE [LARGE SCALE GENOMIC DNA]</scope>
    <source>
        <strain evidence="5">DSM 25329</strain>
    </source>
</reference>
<dbReference type="InterPro" id="IPR037066">
    <property type="entry name" value="Plug_dom_sf"/>
</dbReference>
<dbReference type="EMBL" id="FNAN01000016">
    <property type="protein sequence ID" value="SDG18396.1"/>
    <property type="molecule type" value="Genomic_DNA"/>
</dbReference>
<dbReference type="Gene3D" id="2.170.130.10">
    <property type="entry name" value="TonB-dependent receptor, plug domain"/>
    <property type="match status" value="1"/>
</dbReference>
<sequence>MTKTIYLKWLCPPAGVCLAMMALVVSQPLPLLASGMPGMNTNLLRADVTVKGKVTEENGTPLPGVSILLKGTNSGTTTDAAGEYSITVPGAEAILVFSYVGFLKQEIEVGTRSSVNVTLVGDSQALSEVIVVGYGEQKKETLTGSVTTVKGSDVVKSPAVNVSNSLAGRLPGVTLVSRSGEPGQDGSTIRIRGMNTLGNNDALVVVDGIPGRSLDRIDPNSIETISVLKDASAAIYGAQAANGVILITTKRGKTGKPTITFNANQGFSQPTILPKMTNSSEYAQALNEVDLYRNRPPRYTAEDIAKFADGSDPWKYPDTDWFDEIYKNWSGQHFYNATVSGGGEAVRYFVSLGTKTQDGYYKNSATKYTQHDFRTNLDATITKNISLRFDVSGRMEDKNYPTRTAGDILWMVMRGKPNMPAYWPNGATGPDIEYGNNPVVVSTNQTGYDRDKWYVLNSTLQLNVKIPWIEGLSFTGNAGIDKGFNFRKRFQTPWYLNSWDGTSRDANGEPILVRGKKGVGDPNLTQYTEDKQDILLNGYLNYDKTIGTNHMVKFLVGSERRTGNGDKFNAFRRYFVSTSLDQLNAGGDAEKDNAGTAYQSARLNYFGRVNYSFKEKYLMEFVWRVDGSYIFPTAKRFGFFPGVSAGWRVSEEGFWKNNISFVNQFKLRASWGQTGNDRIEEWQYLGTYGFQNQNMVFGTNIESKTLGETRIPNPNVTWEVASQGDIGFDASLLNDRINITFDVFDYRRSGLLWKRNASVPTSTGLTLPSENIGKTSNKGFDFNVSYRGNVKDLKYTVFVNGGYAINKVNFIDETPGRPDYQQVTGHPLPTKPSDPNVPFDPDRDLYYQAIGIFKDQAAVDAYPHWGGARPGDVIFQDVNNDGKIDASDRVRNYKTDVPRFQGGIGANLSYKGFDLSILFQAATGALRYLSLESGDFGNYWKEDFDDRWTPDNINGSKPRASNRSDEYWRSQRNTHLLFNTNYIRLKNLEFGYTLPAGLSGRLGLQNVRLYVNGNNLATYCPGLKGFDPEDNNTGGINYPLSRVVNGGLSLTF</sequence>
<proteinExistence type="inferred from homology"/>
<gene>
    <name evidence="4" type="ORF">SAMN04487996_11615</name>
</gene>
<dbReference type="PANTHER" id="PTHR30069:SF29">
    <property type="entry name" value="HEMOGLOBIN AND HEMOGLOBIN-HAPTOGLOBIN-BINDING PROTEIN 1-RELATED"/>
    <property type="match status" value="1"/>
</dbReference>
<dbReference type="NCBIfam" id="TIGR04057">
    <property type="entry name" value="SusC_RagA_signa"/>
    <property type="match status" value="1"/>
</dbReference>
<dbReference type="GO" id="GO:0044718">
    <property type="term" value="P:siderophore transmembrane transport"/>
    <property type="evidence" value="ECO:0007669"/>
    <property type="project" value="TreeGrafter"/>
</dbReference>
<dbReference type="PROSITE" id="PS52016">
    <property type="entry name" value="TONB_DEPENDENT_REC_3"/>
    <property type="match status" value="1"/>
</dbReference>
<protein>
    <submittedName>
        <fullName evidence="4">TonB-linked outer membrane protein, SusC/RagA family</fullName>
    </submittedName>
</protein>
<dbReference type="InterPro" id="IPR008969">
    <property type="entry name" value="CarboxyPept-like_regulatory"/>
</dbReference>
<evidence type="ECO:0000259" key="3">
    <source>
        <dbReference type="Pfam" id="PF07715"/>
    </source>
</evidence>
<keyword evidence="2" id="KW-0812">Transmembrane</keyword>
<dbReference type="Gene3D" id="2.60.40.1120">
    <property type="entry name" value="Carboxypeptidase-like, regulatory domain"/>
    <property type="match status" value="1"/>
</dbReference>
<evidence type="ECO:0000256" key="1">
    <source>
        <dbReference type="ARBA" id="ARBA00022729"/>
    </source>
</evidence>
<dbReference type="STRING" id="659014.SAMN04487996_11615"/>
<comment type="similarity">
    <text evidence="2">Belongs to the TonB-dependent receptor family.</text>
</comment>
<dbReference type="SUPFAM" id="SSF56935">
    <property type="entry name" value="Porins"/>
    <property type="match status" value="1"/>
</dbReference>
<dbReference type="RefSeq" id="WP_229212845.1">
    <property type="nucleotide sequence ID" value="NZ_FNAN01000016.1"/>
</dbReference>
<dbReference type="PANTHER" id="PTHR30069">
    <property type="entry name" value="TONB-DEPENDENT OUTER MEMBRANE RECEPTOR"/>
    <property type="match status" value="1"/>
</dbReference>
<feature type="domain" description="TonB-dependent receptor plug" evidence="3">
    <location>
        <begin position="139"/>
        <end position="244"/>
    </location>
</feature>
<dbReference type="Proteomes" id="UP000198748">
    <property type="component" value="Unassembled WGS sequence"/>
</dbReference>
<dbReference type="InterPro" id="IPR012910">
    <property type="entry name" value="Plug_dom"/>
</dbReference>
<evidence type="ECO:0000313" key="5">
    <source>
        <dbReference type="Proteomes" id="UP000198748"/>
    </source>
</evidence>
<accession>A0A1G7S5U7</accession>
<dbReference type="Pfam" id="PF07715">
    <property type="entry name" value="Plug"/>
    <property type="match status" value="1"/>
</dbReference>
<name>A0A1G7S5U7_9BACT</name>
<dbReference type="Pfam" id="PF13715">
    <property type="entry name" value="CarbopepD_reg_2"/>
    <property type="match status" value="1"/>
</dbReference>
<evidence type="ECO:0000256" key="2">
    <source>
        <dbReference type="PROSITE-ProRule" id="PRU01360"/>
    </source>
</evidence>